<proteinExistence type="predicted"/>
<dbReference type="Proteomes" id="UP000604661">
    <property type="component" value="Unassembled WGS sequence"/>
</dbReference>
<dbReference type="InterPro" id="IPR002477">
    <property type="entry name" value="Peptidoglycan-bd-like"/>
</dbReference>
<dbReference type="PANTHER" id="PTHR41533">
    <property type="entry name" value="L,D-TRANSPEPTIDASE HI_1667-RELATED"/>
    <property type="match status" value="1"/>
</dbReference>
<dbReference type="PANTHER" id="PTHR41533:SF1">
    <property type="entry name" value="L,D-TRANSPEPTIDASE YCBB-RELATED"/>
    <property type="match status" value="1"/>
</dbReference>
<name>A0ABR8F2R7_NOSLI</name>
<dbReference type="Pfam" id="PF01471">
    <property type="entry name" value="PG_binding_1"/>
    <property type="match status" value="4"/>
</dbReference>
<dbReference type="SUPFAM" id="SSF47090">
    <property type="entry name" value="PGBD-like"/>
    <property type="match status" value="4"/>
</dbReference>
<dbReference type="RefSeq" id="WP_190896141.1">
    <property type="nucleotide sequence ID" value="NZ_JACJTE010000029.1"/>
</dbReference>
<feature type="domain" description="Peptidoglycan binding-like" evidence="2">
    <location>
        <begin position="71"/>
        <end position="127"/>
    </location>
</feature>
<evidence type="ECO:0000259" key="2">
    <source>
        <dbReference type="Pfam" id="PF01471"/>
    </source>
</evidence>
<dbReference type="InterPro" id="IPR052905">
    <property type="entry name" value="LD-transpeptidase_YkuD-like"/>
</dbReference>
<feature type="region of interest" description="Disordered" evidence="1">
    <location>
        <begin position="132"/>
        <end position="177"/>
    </location>
</feature>
<organism evidence="3 4">
    <name type="scientific">Nostoc linckia FACHB-391</name>
    <dbReference type="NCBI Taxonomy" id="2692906"/>
    <lineage>
        <taxon>Bacteria</taxon>
        <taxon>Bacillati</taxon>
        <taxon>Cyanobacteriota</taxon>
        <taxon>Cyanophyceae</taxon>
        <taxon>Nostocales</taxon>
        <taxon>Nostocaceae</taxon>
        <taxon>Nostoc</taxon>
    </lineage>
</organism>
<evidence type="ECO:0000256" key="1">
    <source>
        <dbReference type="SAM" id="MobiDB-lite"/>
    </source>
</evidence>
<protein>
    <submittedName>
        <fullName evidence="3">Peptidoglycan-binding protein</fullName>
    </submittedName>
</protein>
<feature type="domain" description="Peptidoglycan binding-like" evidence="2">
    <location>
        <begin position="260"/>
        <end position="316"/>
    </location>
</feature>
<dbReference type="InterPro" id="IPR036366">
    <property type="entry name" value="PGBDSf"/>
</dbReference>
<keyword evidence="4" id="KW-1185">Reference proteome</keyword>
<dbReference type="Gene3D" id="1.10.101.10">
    <property type="entry name" value="PGBD-like superfamily/PGBD"/>
    <property type="match status" value="4"/>
</dbReference>
<accession>A0ABR8F2R7</accession>
<dbReference type="EMBL" id="JACJTE010000029">
    <property type="protein sequence ID" value="MBD2563379.1"/>
    <property type="molecule type" value="Genomic_DNA"/>
</dbReference>
<feature type="domain" description="Peptidoglycan binding-like" evidence="2">
    <location>
        <begin position="177"/>
        <end position="232"/>
    </location>
</feature>
<evidence type="ECO:0000313" key="4">
    <source>
        <dbReference type="Proteomes" id="UP000604661"/>
    </source>
</evidence>
<comment type="caution">
    <text evidence="3">The sequence shown here is derived from an EMBL/GenBank/DDBJ whole genome shotgun (WGS) entry which is preliminary data.</text>
</comment>
<feature type="domain" description="Peptidoglycan binding-like" evidence="2">
    <location>
        <begin position="331"/>
        <end position="368"/>
    </location>
</feature>
<feature type="compositionally biased region" description="Low complexity" evidence="1">
    <location>
        <begin position="132"/>
        <end position="164"/>
    </location>
</feature>
<reference evidence="3 4" key="1">
    <citation type="journal article" date="2020" name="ISME J.">
        <title>Comparative genomics reveals insights into cyanobacterial evolution and habitat adaptation.</title>
        <authorList>
            <person name="Chen M.Y."/>
            <person name="Teng W.K."/>
            <person name="Zhao L."/>
            <person name="Hu C.X."/>
            <person name="Zhou Y.K."/>
            <person name="Han B.P."/>
            <person name="Song L.R."/>
            <person name="Shu W.S."/>
        </authorList>
    </citation>
    <scope>NUCLEOTIDE SEQUENCE [LARGE SCALE GENOMIC DNA]</scope>
    <source>
        <strain evidence="3 4">FACHB-391</strain>
    </source>
</reference>
<sequence length="378" mass="41313">MENLAYLHLAFAYEDSTPSELVSLSSLFNKAAAPDWKRLSGRAWKYMLPLALSLSILGAVTSVMALEKGDRGPSVRNLQQKLKTAGFHQAPVTQVYDVSTQEAVRRFQKAAGLPVDGIVGASTLQKLENWQAKKPSTTTTQAKKATVVSTQAKKPSTTSSASSQRRNPNYLSKGDEGEDVRVLQERLRVAGFYYGNATGIFGPITEEAVKRFQDSYKLSVDGVVGPATLRKLPGVGIGDGEEAPKNQKVVNRDKLRVGDRGEPVRIIQEQLIQAGYLEGEPNGYYGPYTADAVRRFQAANYLAASGVAGPTTRAKLYSSVNTASKSEFNTLEIQTRLRERGFYKGKLNGVMADDTKKAIKQAQEFYGISLKDLKSGRF</sequence>
<dbReference type="InterPro" id="IPR036365">
    <property type="entry name" value="PGBD-like_sf"/>
</dbReference>
<evidence type="ECO:0000313" key="3">
    <source>
        <dbReference type="EMBL" id="MBD2563379.1"/>
    </source>
</evidence>
<gene>
    <name evidence="3" type="ORF">H6G95_22740</name>
</gene>